<dbReference type="RefSeq" id="WP_375518217.1">
    <property type="nucleotide sequence ID" value="NZ_JBHIRY010000001.1"/>
</dbReference>
<dbReference type="Gene3D" id="3.40.1360.10">
    <property type="match status" value="1"/>
</dbReference>
<dbReference type="Proteomes" id="UP001580430">
    <property type="component" value="Unassembled WGS sequence"/>
</dbReference>
<dbReference type="PANTHER" id="PTHR30313">
    <property type="entry name" value="DNA PRIMASE"/>
    <property type="match status" value="1"/>
</dbReference>
<keyword evidence="2" id="KW-1185">Reference proteome</keyword>
<dbReference type="PANTHER" id="PTHR30313:SF2">
    <property type="entry name" value="DNA PRIMASE"/>
    <property type="match status" value="1"/>
</dbReference>
<sequence length="355" mass="41353">MSDSLRLLKERIYEEGTIGQLLEELGCDLIKVNHKRNGDPLVTARLPGSNNTRSVQIYLNPQLHTEIVNRGVSGDVYFLVGFILYDCRTFEDVKRNLYQIKTYICNALDYEHTSNDFIEKPKTDWNWWLRPIQKARTKEIEIRRNEIISESVLNQYINYPYYDWYNEGIELATQKLFGVGFDIDSERVTIPFHNAAGQLIGVKGRYIGGNKEISDSKKYSYLYSCSKSIELFNLHRALPYIKEKKECLVVEAAKTVMLLWSYGICNAVSIEGDKLSPVQAKLLKDLGLDIDFVFGWDKDKDQEYIKGQLKQIKNRRVYHLWDSENLFSDPKASPADAGKDIWLKMYNDRYKYKIC</sequence>
<protein>
    <submittedName>
        <fullName evidence="1">DNA primase</fullName>
    </submittedName>
</protein>
<dbReference type="SUPFAM" id="SSF56731">
    <property type="entry name" value="DNA primase core"/>
    <property type="match status" value="1"/>
</dbReference>
<proteinExistence type="predicted"/>
<accession>A0ABV5BXC3</accession>
<reference evidence="1 2" key="1">
    <citation type="submission" date="2024-09" db="EMBL/GenBank/DDBJ databases">
        <title>Paenibacillus zeirhizospherea sp. nov., isolated from surface of the maize (Zea mays) roots in a horticulture field, Hungary.</title>
        <authorList>
            <person name="Marton D."/>
            <person name="Farkas M."/>
            <person name="Bedics A."/>
            <person name="Toth E."/>
            <person name="Tancsics A."/>
            <person name="Boka K."/>
            <person name="Marati G."/>
            <person name="Kriszt B."/>
            <person name="Cserhati M."/>
        </authorList>
    </citation>
    <scope>NUCLEOTIDE SEQUENCE [LARGE SCALE GENOMIC DNA]</scope>
    <source>
        <strain evidence="1 2">JCM 18446</strain>
    </source>
</reference>
<dbReference type="EMBL" id="JBHIRY010000001">
    <property type="protein sequence ID" value="MFB5758965.1"/>
    <property type="molecule type" value="Genomic_DNA"/>
</dbReference>
<dbReference type="InterPro" id="IPR050219">
    <property type="entry name" value="DnaG_primase"/>
</dbReference>
<comment type="caution">
    <text evidence="1">The sequence shown here is derived from an EMBL/GenBank/DDBJ whole genome shotgun (WGS) entry which is preliminary data.</text>
</comment>
<organism evidence="1 2">
    <name type="scientific">Paenibacillus medicaginis</name>
    <dbReference type="NCBI Taxonomy" id="1470560"/>
    <lineage>
        <taxon>Bacteria</taxon>
        <taxon>Bacillati</taxon>
        <taxon>Bacillota</taxon>
        <taxon>Bacilli</taxon>
        <taxon>Bacillales</taxon>
        <taxon>Paenibacillaceae</taxon>
        <taxon>Paenibacillus</taxon>
    </lineage>
</organism>
<evidence type="ECO:0000313" key="1">
    <source>
        <dbReference type="EMBL" id="MFB5758965.1"/>
    </source>
</evidence>
<name>A0ABV5BXC3_9BACL</name>
<gene>
    <name evidence="1" type="ORF">ACE5LO_01030</name>
</gene>
<evidence type="ECO:0000313" key="2">
    <source>
        <dbReference type="Proteomes" id="UP001580430"/>
    </source>
</evidence>